<comment type="subcellular location">
    <subcellularLocation>
        <location evidence="1">Membrane</location>
        <topology evidence="1">Multi-pass membrane protein</topology>
    </subcellularLocation>
</comment>
<reference evidence="5 6" key="1">
    <citation type="submission" date="2009-11" db="EMBL/GenBank/DDBJ databases">
        <title>Annotation of Allomyces macrogynus ATCC 38327.</title>
        <authorList>
            <consortium name="The Broad Institute Genome Sequencing Platform"/>
            <person name="Russ C."/>
            <person name="Cuomo C."/>
            <person name="Burger G."/>
            <person name="Gray M.W."/>
            <person name="Holland P.W.H."/>
            <person name="King N."/>
            <person name="Lang F.B.F."/>
            <person name="Roger A.J."/>
            <person name="Ruiz-Trillo I."/>
            <person name="Young S.K."/>
            <person name="Zeng Q."/>
            <person name="Gargeya S."/>
            <person name="Fitzgerald M."/>
            <person name="Haas B."/>
            <person name="Abouelleil A."/>
            <person name="Alvarado L."/>
            <person name="Arachchi H.M."/>
            <person name="Berlin A."/>
            <person name="Chapman S.B."/>
            <person name="Gearin G."/>
            <person name="Goldberg J."/>
            <person name="Griggs A."/>
            <person name="Gujja S."/>
            <person name="Hansen M."/>
            <person name="Heiman D."/>
            <person name="Howarth C."/>
            <person name="Larimer J."/>
            <person name="Lui A."/>
            <person name="MacDonald P.J.P."/>
            <person name="McCowen C."/>
            <person name="Montmayeur A."/>
            <person name="Murphy C."/>
            <person name="Neiman D."/>
            <person name="Pearson M."/>
            <person name="Priest M."/>
            <person name="Roberts A."/>
            <person name="Saif S."/>
            <person name="Shea T."/>
            <person name="Sisk P."/>
            <person name="Stolte C."/>
            <person name="Sykes S."/>
            <person name="Wortman J."/>
            <person name="Nusbaum C."/>
            <person name="Birren B."/>
        </authorList>
    </citation>
    <scope>NUCLEOTIDE SEQUENCE [LARGE SCALE GENOMIC DNA]</scope>
    <source>
        <strain evidence="5 6">ATCC 38327</strain>
    </source>
</reference>
<evidence type="ECO:0000256" key="1">
    <source>
        <dbReference type="ARBA" id="ARBA00004141"/>
    </source>
</evidence>
<dbReference type="OrthoDB" id="410267at2759"/>
<feature type="transmembrane region" description="Helical" evidence="3">
    <location>
        <begin position="365"/>
        <end position="384"/>
    </location>
</feature>
<feature type="transmembrane region" description="Helical" evidence="3">
    <location>
        <begin position="67"/>
        <end position="89"/>
    </location>
</feature>
<evidence type="ECO:0000256" key="3">
    <source>
        <dbReference type="SAM" id="Phobius"/>
    </source>
</evidence>
<dbReference type="CDD" id="cd17353">
    <property type="entry name" value="MFS_OFA_like"/>
    <property type="match status" value="1"/>
</dbReference>
<feature type="transmembrane region" description="Helical" evidence="3">
    <location>
        <begin position="229"/>
        <end position="251"/>
    </location>
</feature>
<proteinExistence type="inferred from homology"/>
<dbReference type="GO" id="GO:0022857">
    <property type="term" value="F:transmembrane transporter activity"/>
    <property type="evidence" value="ECO:0007669"/>
    <property type="project" value="InterPro"/>
</dbReference>
<dbReference type="Pfam" id="PF07690">
    <property type="entry name" value="MFS_1"/>
    <property type="match status" value="1"/>
</dbReference>
<dbReference type="SUPFAM" id="SSF103473">
    <property type="entry name" value="MFS general substrate transporter"/>
    <property type="match status" value="1"/>
</dbReference>
<feature type="transmembrane region" description="Helical" evidence="3">
    <location>
        <begin position="109"/>
        <end position="129"/>
    </location>
</feature>
<dbReference type="InterPro" id="IPR011701">
    <property type="entry name" value="MFS"/>
</dbReference>
<keyword evidence="3" id="KW-1133">Transmembrane helix</keyword>
<dbReference type="PANTHER" id="PTHR11360:SF317">
    <property type="entry name" value="MAJOR FACILITATOR SUPERFAMILY (MFS) PROFILE DOMAIN-CONTAINING PROTEIN-RELATED"/>
    <property type="match status" value="1"/>
</dbReference>
<dbReference type="VEuPathDB" id="FungiDB:AMAG_13242"/>
<dbReference type="EMBL" id="GG745355">
    <property type="protein sequence ID" value="KNE68070.1"/>
    <property type="molecule type" value="Genomic_DNA"/>
</dbReference>
<dbReference type="eggNOG" id="ENOG502QWCG">
    <property type="taxonomic scope" value="Eukaryota"/>
</dbReference>
<protein>
    <recommendedName>
        <fullName evidence="4">Major facilitator superfamily (MFS) profile domain-containing protein</fullName>
    </recommendedName>
</protein>
<dbReference type="AlphaFoldDB" id="A0A0L0T096"/>
<feature type="domain" description="Major facilitator superfamily (MFS) profile" evidence="4">
    <location>
        <begin position="65"/>
        <end position="490"/>
    </location>
</feature>
<dbReference type="Proteomes" id="UP000054350">
    <property type="component" value="Unassembled WGS sequence"/>
</dbReference>
<dbReference type="PROSITE" id="PS50850">
    <property type="entry name" value="MFS"/>
    <property type="match status" value="1"/>
</dbReference>
<gene>
    <name evidence="5" type="ORF">AMAG_13242</name>
</gene>
<evidence type="ECO:0000256" key="2">
    <source>
        <dbReference type="ARBA" id="ARBA00006727"/>
    </source>
</evidence>
<feature type="transmembrane region" description="Helical" evidence="3">
    <location>
        <begin position="426"/>
        <end position="447"/>
    </location>
</feature>
<evidence type="ECO:0000313" key="6">
    <source>
        <dbReference type="Proteomes" id="UP000054350"/>
    </source>
</evidence>
<reference evidence="6" key="2">
    <citation type="submission" date="2009-11" db="EMBL/GenBank/DDBJ databases">
        <title>The Genome Sequence of Allomyces macrogynus strain ATCC 38327.</title>
        <authorList>
            <consortium name="The Broad Institute Genome Sequencing Platform"/>
            <person name="Russ C."/>
            <person name="Cuomo C."/>
            <person name="Shea T."/>
            <person name="Young S.K."/>
            <person name="Zeng Q."/>
            <person name="Koehrsen M."/>
            <person name="Haas B."/>
            <person name="Borodovsky M."/>
            <person name="Guigo R."/>
            <person name="Alvarado L."/>
            <person name="Berlin A."/>
            <person name="Borenstein D."/>
            <person name="Chen Z."/>
            <person name="Engels R."/>
            <person name="Freedman E."/>
            <person name="Gellesch M."/>
            <person name="Goldberg J."/>
            <person name="Griggs A."/>
            <person name="Gujja S."/>
            <person name="Heiman D."/>
            <person name="Hepburn T."/>
            <person name="Howarth C."/>
            <person name="Jen D."/>
            <person name="Larson L."/>
            <person name="Lewis B."/>
            <person name="Mehta T."/>
            <person name="Park D."/>
            <person name="Pearson M."/>
            <person name="Roberts A."/>
            <person name="Saif S."/>
            <person name="Shenoy N."/>
            <person name="Sisk P."/>
            <person name="Stolte C."/>
            <person name="Sykes S."/>
            <person name="Walk T."/>
            <person name="White J."/>
            <person name="Yandava C."/>
            <person name="Burger G."/>
            <person name="Gray M.W."/>
            <person name="Holland P.W.H."/>
            <person name="King N."/>
            <person name="Lang F.B.F."/>
            <person name="Roger A.J."/>
            <person name="Ruiz-Trillo I."/>
            <person name="Lander E."/>
            <person name="Nusbaum C."/>
        </authorList>
    </citation>
    <scope>NUCLEOTIDE SEQUENCE [LARGE SCALE GENOMIC DNA]</scope>
    <source>
        <strain evidence="6">ATCC 38327</strain>
    </source>
</reference>
<accession>A0A0L0T096</accession>
<dbReference type="InterPro" id="IPR050327">
    <property type="entry name" value="Proton-linked_MCT"/>
</dbReference>
<name>A0A0L0T096_ALLM3</name>
<evidence type="ECO:0000259" key="4">
    <source>
        <dbReference type="PROSITE" id="PS50850"/>
    </source>
</evidence>
<feature type="transmembrane region" description="Helical" evidence="3">
    <location>
        <begin position="167"/>
        <end position="190"/>
    </location>
</feature>
<comment type="similarity">
    <text evidence="2">Belongs to the major facilitator superfamily. Monocarboxylate porter (TC 2.A.1.13) family.</text>
</comment>
<feature type="transmembrane region" description="Helical" evidence="3">
    <location>
        <begin position="467"/>
        <end position="487"/>
    </location>
</feature>
<dbReference type="Gene3D" id="1.20.1250.20">
    <property type="entry name" value="MFS general substrate transporter like domains"/>
    <property type="match status" value="2"/>
</dbReference>
<feature type="transmembrane region" description="Helical" evidence="3">
    <location>
        <begin position="390"/>
        <end position="414"/>
    </location>
</feature>
<feature type="transmembrane region" description="Helical" evidence="3">
    <location>
        <begin position="141"/>
        <end position="161"/>
    </location>
</feature>
<dbReference type="InterPro" id="IPR020846">
    <property type="entry name" value="MFS_dom"/>
</dbReference>
<dbReference type="GO" id="GO:0016020">
    <property type="term" value="C:membrane"/>
    <property type="evidence" value="ECO:0007669"/>
    <property type="project" value="UniProtKB-SubCell"/>
</dbReference>
<sequence>MNQAPAVNGAAEIRAPEAAHHNEHHKNGVVTVIGQYFTDTHHAPKSQKEILAETRVFMGHGGEFKRWNLLPAALLNHVCLGGIYDWSVYNGPIARRMSEGAAEPVSEETVAVSFFITVGVLGMASFLTGPWLERHGPRIPALLGATLYMIGQALAALACHIQSLGLLYFGIGVVGGSGLGISYITVIMTLQKYFPDKRGESAAYATGGFGLGGVVGSLMQTPLLQKTTVANTFLIVMCVYAVIQFPAAFIFRFPPEGYVPPANAKDRARAVATNTPAATPAEHAAKQESFAKDAMSLKYILIYLVFFTSIMSCLVTMPQIADIAVSMFHKSASMAGMVVSINGFFRLLGKAGFAVISDYFGRMPILLLSEVLQVVALLLMLIGFHVGNFWLSQVGLFFCGLGFGAGFGVLPAAISENFEPEIAPSLYGLSMTAWSFAAVGGGILFNVIFKHDKAVGTPEPHLYDNNIYWLFAISVLGFACAAAFMVLDRRSRVAAAKPKTAAVVAA</sequence>
<feature type="transmembrane region" description="Helical" evidence="3">
    <location>
        <begin position="300"/>
        <end position="321"/>
    </location>
</feature>
<evidence type="ECO:0000313" key="5">
    <source>
        <dbReference type="EMBL" id="KNE68070.1"/>
    </source>
</evidence>
<keyword evidence="6" id="KW-1185">Reference proteome</keyword>
<dbReference type="PANTHER" id="PTHR11360">
    <property type="entry name" value="MONOCARBOXYLATE TRANSPORTER"/>
    <property type="match status" value="1"/>
</dbReference>
<keyword evidence="3" id="KW-0812">Transmembrane</keyword>
<feature type="transmembrane region" description="Helical" evidence="3">
    <location>
        <begin position="202"/>
        <end position="223"/>
    </location>
</feature>
<keyword evidence="3" id="KW-0472">Membrane</keyword>
<dbReference type="STRING" id="578462.A0A0L0T096"/>
<dbReference type="InterPro" id="IPR036259">
    <property type="entry name" value="MFS_trans_sf"/>
</dbReference>
<organism evidence="5 6">
    <name type="scientific">Allomyces macrogynus (strain ATCC 38327)</name>
    <name type="common">Allomyces javanicus var. macrogynus</name>
    <dbReference type="NCBI Taxonomy" id="578462"/>
    <lineage>
        <taxon>Eukaryota</taxon>
        <taxon>Fungi</taxon>
        <taxon>Fungi incertae sedis</taxon>
        <taxon>Blastocladiomycota</taxon>
        <taxon>Blastocladiomycetes</taxon>
        <taxon>Blastocladiales</taxon>
        <taxon>Blastocladiaceae</taxon>
        <taxon>Allomyces</taxon>
    </lineage>
</organism>